<organism evidence="2 3">
    <name type="scientific">Aspergillus ellipticus CBS 707.79</name>
    <dbReference type="NCBI Taxonomy" id="1448320"/>
    <lineage>
        <taxon>Eukaryota</taxon>
        <taxon>Fungi</taxon>
        <taxon>Dikarya</taxon>
        <taxon>Ascomycota</taxon>
        <taxon>Pezizomycotina</taxon>
        <taxon>Eurotiomycetes</taxon>
        <taxon>Eurotiomycetidae</taxon>
        <taxon>Eurotiales</taxon>
        <taxon>Aspergillaceae</taxon>
        <taxon>Aspergillus</taxon>
        <taxon>Aspergillus subgen. Circumdati</taxon>
    </lineage>
</organism>
<sequence>MIAAGVAWRRLPLLSYGLRTGLSTEHSTIQQWTQCRCKQESKIRRLEAPGRSHGSGLPRHPLPKAMLTAGPPSTSAQEMEMRRGIAE</sequence>
<dbReference type="AlphaFoldDB" id="A0A319D612"/>
<protein>
    <submittedName>
        <fullName evidence="2">Uncharacterized protein</fullName>
    </submittedName>
</protein>
<proteinExistence type="predicted"/>
<gene>
    <name evidence="2" type="ORF">BO71DRAFT_400178</name>
</gene>
<evidence type="ECO:0000313" key="2">
    <source>
        <dbReference type="EMBL" id="PYH92856.1"/>
    </source>
</evidence>
<accession>A0A319D612</accession>
<dbReference type="EMBL" id="KZ825905">
    <property type="protein sequence ID" value="PYH92856.1"/>
    <property type="molecule type" value="Genomic_DNA"/>
</dbReference>
<name>A0A319D612_9EURO</name>
<dbReference type="VEuPathDB" id="FungiDB:BO71DRAFT_400178"/>
<keyword evidence="3" id="KW-1185">Reference proteome</keyword>
<evidence type="ECO:0000313" key="3">
    <source>
        <dbReference type="Proteomes" id="UP000247810"/>
    </source>
</evidence>
<feature type="region of interest" description="Disordered" evidence="1">
    <location>
        <begin position="46"/>
        <end position="87"/>
    </location>
</feature>
<reference evidence="2 3" key="1">
    <citation type="submission" date="2018-02" db="EMBL/GenBank/DDBJ databases">
        <title>The genomes of Aspergillus section Nigri reveals drivers in fungal speciation.</title>
        <authorList>
            <consortium name="DOE Joint Genome Institute"/>
            <person name="Vesth T.C."/>
            <person name="Nybo J."/>
            <person name="Theobald S."/>
            <person name="Brandl J."/>
            <person name="Frisvad J.C."/>
            <person name="Nielsen K.F."/>
            <person name="Lyhne E.K."/>
            <person name="Kogle M.E."/>
            <person name="Kuo A."/>
            <person name="Riley R."/>
            <person name="Clum A."/>
            <person name="Nolan M."/>
            <person name="Lipzen A."/>
            <person name="Salamov A."/>
            <person name="Henrissat B."/>
            <person name="Wiebenga A."/>
            <person name="De vries R.P."/>
            <person name="Grigoriev I.V."/>
            <person name="Mortensen U.H."/>
            <person name="Andersen M.R."/>
            <person name="Baker S.E."/>
        </authorList>
    </citation>
    <scope>NUCLEOTIDE SEQUENCE [LARGE SCALE GENOMIC DNA]</scope>
    <source>
        <strain evidence="2 3">CBS 707.79</strain>
    </source>
</reference>
<dbReference type="Proteomes" id="UP000247810">
    <property type="component" value="Unassembled WGS sequence"/>
</dbReference>
<evidence type="ECO:0000256" key="1">
    <source>
        <dbReference type="SAM" id="MobiDB-lite"/>
    </source>
</evidence>